<keyword evidence="5 7" id="KW-0472">Membrane</keyword>
<feature type="transmembrane region" description="Helical" evidence="7">
    <location>
        <begin position="51"/>
        <end position="72"/>
    </location>
</feature>
<reference evidence="9 10" key="1">
    <citation type="submission" date="2024-02" db="EMBL/GenBank/DDBJ databases">
        <authorList>
            <person name="Daric V."/>
            <person name="Darras S."/>
        </authorList>
    </citation>
    <scope>NUCLEOTIDE SEQUENCE [LARGE SCALE GENOMIC DNA]</scope>
</reference>
<dbReference type="InterPro" id="IPR001594">
    <property type="entry name" value="Palmitoyltrfase_DHHC"/>
</dbReference>
<dbReference type="Proteomes" id="UP001642483">
    <property type="component" value="Unassembled WGS sequence"/>
</dbReference>
<evidence type="ECO:0000256" key="6">
    <source>
        <dbReference type="ARBA" id="ARBA00023315"/>
    </source>
</evidence>
<keyword evidence="6 7" id="KW-0012">Acyltransferase</keyword>
<feature type="transmembrane region" description="Helical" evidence="7">
    <location>
        <begin position="180"/>
        <end position="213"/>
    </location>
</feature>
<feature type="transmembrane region" description="Helical" evidence="7">
    <location>
        <begin position="142"/>
        <end position="160"/>
    </location>
</feature>
<evidence type="ECO:0000256" key="2">
    <source>
        <dbReference type="ARBA" id="ARBA00022679"/>
    </source>
</evidence>
<evidence type="ECO:0000256" key="3">
    <source>
        <dbReference type="ARBA" id="ARBA00022692"/>
    </source>
</evidence>
<keyword evidence="4 7" id="KW-1133">Transmembrane helix</keyword>
<evidence type="ECO:0000256" key="5">
    <source>
        <dbReference type="ARBA" id="ARBA00023136"/>
    </source>
</evidence>
<keyword evidence="10" id="KW-1185">Reference proteome</keyword>
<comment type="similarity">
    <text evidence="7">Belongs to the DHHC palmitoyltransferase family.</text>
</comment>
<sequence>MEEYRKHPFKRIPDRWVFGTVVSLMIGTYLFEFFVILPKIYGYDFTSWKKIAHIAAGTWILVNALASFWKFVNVDPGAGSHVLPSILLEGWRYCWKCEGNFPPRSYHCFQCDTCILVRDHHCVVGINCVGYKTRRYFMQMNFYMWFALFYANILNADFVWELYHNFSTQSLLTMFMPILAWIFGIAVGETFFMAVFTSFCVISFMYSTAVFIFHLKNTVKGRTTNEVMKKTGFMYNTGLVDNLKNAFGKNWKIAWLSPFIPSPLPGDGVSFKVKEMVQQSGKSL</sequence>
<dbReference type="InterPro" id="IPR039859">
    <property type="entry name" value="PFA4/ZDH16/20/ERF2-like"/>
</dbReference>
<feature type="domain" description="Palmitoyltransferase DHHC" evidence="8">
    <location>
        <begin position="91"/>
        <end position="230"/>
    </location>
</feature>
<organism evidence="9 10">
    <name type="scientific">Clavelina lepadiformis</name>
    <name type="common">Light-bulb sea squirt</name>
    <name type="synonym">Ascidia lepadiformis</name>
    <dbReference type="NCBI Taxonomy" id="159417"/>
    <lineage>
        <taxon>Eukaryota</taxon>
        <taxon>Metazoa</taxon>
        <taxon>Chordata</taxon>
        <taxon>Tunicata</taxon>
        <taxon>Ascidiacea</taxon>
        <taxon>Aplousobranchia</taxon>
        <taxon>Clavelinidae</taxon>
        <taxon>Clavelina</taxon>
    </lineage>
</organism>
<dbReference type="Pfam" id="PF01529">
    <property type="entry name" value="DHHC"/>
    <property type="match status" value="1"/>
</dbReference>
<evidence type="ECO:0000259" key="8">
    <source>
        <dbReference type="Pfam" id="PF01529"/>
    </source>
</evidence>
<feature type="transmembrane region" description="Helical" evidence="7">
    <location>
        <begin position="12"/>
        <end position="31"/>
    </location>
</feature>
<name>A0ABP0F2B1_CLALP</name>
<evidence type="ECO:0000256" key="4">
    <source>
        <dbReference type="ARBA" id="ARBA00022989"/>
    </source>
</evidence>
<evidence type="ECO:0000313" key="9">
    <source>
        <dbReference type="EMBL" id="CAK8673856.1"/>
    </source>
</evidence>
<evidence type="ECO:0000313" key="10">
    <source>
        <dbReference type="Proteomes" id="UP001642483"/>
    </source>
</evidence>
<gene>
    <name evidence="9" type="ORF">CVLEPA_LOCUS3602</name>
</gene>
<dbReference type="EC" id="2.3.1.225" evidence="7"/>
<keyword evidence="2 7" id="KW-0808">Transferase</keyword>
<comment type="subcellular location">
    <subcellularLocation>
        <location evidence="1">Membrane</location>
        <topology evidence="1">Multi-pass membrane protein</topology>
    </subcellularLocation>
</comment>
<accession>A0ABP0F2B1</accession>
<comment type="caution">
    <text evidence="9">The sequence shown here is derived from an EMBL/GenBank/DDBJ whole genome shotgun (WGS) entry which is preliminary data.</text>
</comment>
<dbReference type="EMBL" id="CAWYQH010000002">
    <property type="protein sequence ID" value="CAK8673856.1"/>
    <property type="molecule type" value="Genomic_DNA"/>
</dbReference>
<proteinExistence type="inferred from homology"/>
<evidence type="ECO:0000256" key="1">
    <source>
        <dbReference type="ARBA" id="ARBA00004141"/>
    </source>
</evidence>
<comment type="domain">
    <text evidence="7">The DHHC domain is required for palmitoyltransferase activity.</text>
</comment>
<dbReference type="PROSITE" id="PS50216">
    <property type="entry name" value="DHHC"/>
    <property type="match status" value="1"/>
</dbReference>
<dbReference type="PANTHER" id="PTHR12246">
    <property type="entry name" value="PALMITOYLTRANSFERASE ZDHHC16"/>
    <property type="match status" value="1"/>
</dbReference>
<evidence type="ECO:0000256" key="7">
    <source>
        <dbReference type="RuleBase" id="RU079119"/>
    </source>
</evidence>
<keyword evidence="3 7" id="KW-0812">Transmembrane</keyword>
<comment type="catalytic activity">
    <reaction evidence="7">
        <text>L-cysteinyl-[protein] + hexadecanoyl-CoA = S-hexadecanoyl-L-cysteinyl-[protein] + CoA</text>
        <dbReference type="Rhea" id="RHEA:36683"/>
        <dbReference type="Rhea" id="RHEA-COMP:10131"/>
        <dbReference type="Rhea" id="RHEA-COMP:11032"/>
        <dbReference type="ChEBI" id="CHEBI:29950"/>
        <dbReference type="ChEBI" id="CHEBI:57287"/>
        <dbReference type="ChEBI" id="CHEBI:57379"/>
        <dbReference type="ChEBI" id="CHEBI:74151"/>
        <dbReference type="EC" id="2.3.1.225"/>
    </reaction>
</comment>
<protein>
    <recommendedName>
        <fullName evidence="7">Palmitoyltransferase</fullName>
        <ecNumber evidence="7">2.3.1.225</ecNumber>
    </recommendedName>
</protein>